<dbReference type="Pfam" id="PF08486">
    <property type="entry name" value="SpoIID"/>
    <property type="match status" value="1"/>
</dbReference>
<evidence type="ECO:0000313" key="3">
    <source>
        <dbReference type="Proteomes" id="UP000465601"/>
    </source>
</evidence>
<dbReference type="InterPro" id="IPR013693">
    <property type="entry name" value="SpoIID/LytB_N"/>
</dbReference>
<dbReference type="GO" id="GO:0030435">
    <property type="term" value="P:sporulation resulting in formation of a cellular spore"/>
    <property type="evidence" value="ECO:0007669"/>
    <property type="project" value="InterPro"/>
</dbReference>
<evidence type="ECO:0000313" key="2">
    <source>
        <dbReference type="EMBL" id="KAB3526669.1"/>
    </source>
</evidence>
<feature type="domain" description="Sporulation stage II protein D amidase enhancer LytB N-terminal" evidence="1">
    <location>
        <begin position="51"/>
        <end position="157"/>
    </location>
</feature>
<dbReference type="GO" id="GO:0030288">
    <property type="term" value="C:outer membrane-bounded periplasmic space"/>
    <property type="evidence" value="ECO:0007669"/>
    <property type="project" value="TreeGrafter"/>
</dbReference>
<dbReference type="AlphaFoldDB" id="A0A833HLU2"/>
<name>A0A833HLU2_9FIRM</name>
<dbReference type="RefSeq" id="WP_151866935.1">
    <property type="nucleotide sequence ID" value="NZ_WBZB01000051.1"/>
</dbReference>
<gene>
    <name evidence="2" type="primary">spoIID</name>
    <name evidence="2" type="ORF">F8153_13790</name>
</gene>
<dbReference type="EMBL" id="WBZB01000051">
    <property type="protein sequence ID" value="KAB3526669.1"/>
    <property type="molecule type" value="Genomic_DNA"/>
</dbReference>
<proteinExistence type="predicted"/>
<dbReference type="PROSITE" id="PS51257">
    <property type="entry name" value="PROKAR_LIPOPROTEIN"/>
    <property type="match status" value="1"/>
</dbReference>
<protein>
    <submittedName>
        <fullName evidence="2">Stage II sporulation protein D</fullName>
    </submittedName>
</protein>
<dbReference type="PANTHER" id="PTHR30032:SF4">
    <property type="entry name" value="AMIDASE ENHANCER"/>
    <property type="match status" value="1"/>
</dbReference>
<dbReference type="NCBIfam" id="TIGR02870">
    <property type="entry name" value="spore_II_D"/>
    <property type="match status" value="1"/>
</dbReference>
<comment type="caution">
    <text evidence="2">The sequence shown here is derived from an EMBL/GenBank/DDBJ whole genome shotgun (WGS) entry which is preliminary data.</text>
</comment>
<evidence type="ECO:0000259" key="1">
    <source>
        <dbReference type="Pfam" id="PF08486"/>
    </source>
</evidence>
<accession>A0A833HLU2</accession>
<keyword evidence="3" id="KW-1185">Reference proteome</keyword>
<dbReference type="Proteomes" id="UP000465601">
    <property type="component" value="Unassembled WGS sequence"/>
</dbReference>
<dbReference type="InterPro" id="IPR051922">
    <property type="entry name" value="Bact_Sporulation_Assoc"/>
</dbReference>
<dbReference type="OrthoDB" id="9794671at2"/>
<dbReference type="NCBIfam" id="TIGR02669">
    <property type="entry name" value="SpoIID_LytB"/>
    <property type="match status" value="1"/>
</dbReference>
<dbReference type="PANTHER" id="PTHR30032">
    <property type="entry name" value="N-ACETYLMURAMOYL-L-ALANINE AMIDASE-RELATED"/>
    <property type="match status" value="1"/>
</dbReference>
<reference evidence="2 3" key="1">
    <citation type="submission" date="2019-10" db="EMBL/GenBank/DDBJ databases">
        <title>Alkaliphilus serpentinus sp. nov. and Alkaliphilus pronyensis sp. nov., two novel anaerobic alkaliphilic species isolated from the serpentinized-hosted hydrothermal field of the Prony Bay (New Caledonia).</title>
        <authorList>
            <person name="Postec A."/>
        </authorList>
    </citation>
    <scope>NUCLEOTIDE SEQUENCE [LARGE SCALE GENOMIC DNA]</scope>
    <source>
        <strain evidence="2 3">LacT</strain>
    </source>
</reference>
<dbReference type="InterPro" id="IPR014225">
    <property type="entry name" value="Spore_II_D_firmicutes"/>
</dbReference>
<organism evidence="2 3">
    <name type="scientific">Alkaliphilus serpentinus</name>
    <dbReference type="NCBI Taxonomy" id="1482731"/>
    <lineage>
        <taxon>Bacteria</taxon>
        <taxon>Bacillati</taxon>
        <taxon>Bacillota</taxon>
        <taxon>Clostridia</taxon>
        <taxon>Peptostreptococcales</taxon>
        <taxon>Natronincolaceae</taxon>
        <taxon>Alkaliphilus</taxon>
    </lineage>
</organism>
<sequence length="329" mass="37345">MRGFFYAILSLLATTLLIPIFIITSCEIKIPIIDKDNPPALVESDLLLKVYNHKTNKIMELDLEEYIANVVAAEVPASFHIEALKAQAVAARTYAVWKQDKENANHPGASLCTSHTHCQEWLSKDELRERHGRLWMYQNWPRVQEAVEATKGIIITYNLEPIEPLYHSTSGGKTENSEDVFASAVPYLRSVSSPYEDRSPVLADQKKVSSKEFINTLKNRRSHIKLQEKNLSNQIQIQERSSGGRITKIIVGNEEFTGRELREMFQLRSADFTVNVSGNTVIFHTKGYGHGVGMSQWGANGMAEEGYTYEEILTHYYQGVMLSQLKSYR</sequence>
<dbReference type="InterPro" id="IPR013486">
    <property type="entry name" value="SpoIID/LytB"/>
</dbReference>